<accession>A0A4P8XLE3</accession>
<dbReference type="AlphaFoldDB" id="A0A4P8XLE3"/>
<dbReference type="InterPro" id="IPR035903">
    <property type="entry name" value="HesB-like_dom_sf"/>
</dbReference>
<dbReference type="SUPFAM" id="SSF89360">
    <property type="entry name" value="HesB-like domain"/>
    <property type="match status" value="1"/>
</dbReference>
<name>A0A4P8XLE3_9BACL</name>
<evidence type="ECO:0000313" key="2">
    <source>
        <dbReference type="Proteomes" id="UP000300879"/>
    </source>
</evidence>
<reference evidence="1 2" key="1">
    <citation type="submission" date="2019-05" db="EMBL/GenBank/DDBJ databases">
        <authorList>
            <person name="Chen C."/>
        </authorList>
    </citation>
    <scope>NUCLEOTIDE SEQUENCE [LARGE SCALE GENOMIC DNA]</scope>
    <source>
        <strain evidence="1 2">HB172198</strain>
    </source>
</reference>
<dbReference type="KEGG" id="palo:E6C60_2403"/>
<dbReference type="OrthoDB" id="1645729at2"/>
<dbReference type="EMBL" id="CP040396">
    <property type="protein sequence ID" value="QCT03115.1"/>
    <property type="molecule type" value="Genomic_DNA"/>
</dbReference>
<evidence type="ECO:0000313" key="1">
    <source>
        <dbReference type="EMBL" id="QCT03115.1"/>
    </source>
</evidence>
<dbReference type="Proteomes" id="UP000300879">
    <property type="component" value="Chromosome"/>
</dbReference>
<dbReference type="RefSeq" id="WP_138226034.1">
    <property type="nucleotide sequence ID" value="NZ_CP040396.1"/>
</dbReference>
<sequence length="101" mass="11611">MRIQVSQEAASWFIRELELQAGAKVRFFPRYSASGGLHPGFTLGLAIEEPQHSGIDAKVNDVTFYMEERDLWYLRGFDLEVKYEESQEDISYTYTEEGAGH</sequence>
<keyword evidence="2" id="KW-1185">Reference proteome</keyword>
<proteinExistence type="predicted"/>
<protein>
    <submittedName>
        <fullName evidence="1">HesB/YadR/YfhF-family protein</fullName>
    </submittedName>
</protein>
<gene>
    <name evidence="1" type="ORF">E6C60_2403</name>
</gene>
<organism evidence="1 2">
    <name type="scientific">Paenibacillus algicola</name>
    <dbReference type="NCBI Taxonomy" id="2565926"/>
    <lineage>
        <taxon>Bacteria</taxon>
        <taxon>Bacillati</taxon>
        <taxon>Bacillota</taxon>
        <taxon>Bacilli</taxon>
        <taxon>Bacillales</taxon>
        <taxon>Paenibacillaceae</taxon>
        <taxon>Paenibacillus</taxon>
    </lineage>
</organism>